<accession>A0A396C0G1</accession>
<reference evidence="1 2" key="1">
    <citation type="submission" date="2018-08" db="EMBL/GenBank/DDBJ databases">
        <title>A genome reference for cultivated species of the human gut microbiota.</title>
        <authorList>
            <person name="Zou Y."/>
            <person name="Xue W."/>
            <person name="Luo G."/>
        </authorList>
    </citation>
    <scope>NUCLEOTIDE SEQUENCE [LARGE SCALE GENOMIC DNA]</scope>
    <source>
        <strain evidence="1 2">AM18-6</strain>
    </source>
</reference>
<comment type="caution">
    <text evidence="1">The sequence shown here is derived from an EMBL/GenBank/DDBJ whole genome shotgun (WGS) entry which is preliminary data.</text>
</comment>
<evidence type="ECO:0000313" key="2">
    <source>
        <dbReference type="Proteomes" id="UP000266644"/>
    </source>
</evidence>
<dbReference type="Proteomes" id="UP000266644">
    <property type="component" value="Unassembled WGS sequence"/>
</dbReference>
<evidence type="ECO:0000313" key="1">
    <source>
        <dbReference type="EMBL" id="RHH13980.1"/>
    </source>
</evidence>
<sequence length="92" mass="10931">METKDYIAKADTTLELLKKYSEVKYSNDCLSIEELIMDTELLLYQYDPNYPSLFEIKSMKERYSSRYWDYESVIIGMLSMILAKFKELLASK</sequence>
<dbReference type="RefSeq" id="WP_122296730.1">
    <property type="nucleotide sequence ID" value="NZ_CABJEQ010000017.1"/>
</dbReference>
<protein>
    <submittedName>
        <fullName evidence="1">Uncharacterized protein</fullName>
    </submittedName>
</protein>
<name>A0A396C0G1_BACFG</name>
<gene>
    <name evidence="1" type="ORF">DW228_07035</name>
</gene>
<dbReference type="EMBL" id="QRJE01000009">
    <property type="protein sequence ID" value="RHH13980.1"/>
    <property type="molecule type" value="Genomic_DNA"/>
</dbReference>
<organism evidence="1 2">
    <name type="scientific">Bacteroides fragilis</name>
    <dbReference type="NCBI Taxonomy" id="817"/>
    <lineage>
        <taxon>Bacteria</taxon>
        <taxon>Pseudomonadati</taxon>
        <taxon>Bacteroidota</taxon>
        <taxon>Bacteroidia</taxon>
        <taxon>Bacteroidales</taxon>
        <taxon>Bacteroidaceae</taxon>
        <taxon>Bacteroides</taxon>
    </lineage>
</organism>
<dbReference type="AlphaFoldDB" id="A0A396C0G1"/>
<proteinExistence type="predicted"/>